<dbReference type="GO" id="GO:0008168">
    <property type="term" value="F:methyltransferase activity"/>
    <property type="evidence" value="ECO:0007669"/>
    <property type="project" value="UniProtKB-KW"/>
</dbReference>
<dbReference type="RefSeq" id="WP_146936870.1">
    <property type="nucleotide sequence ID" value="NZ_BJXW01000012.1"/>
</dbReference>
<reference evidence="4 5" key="1">
    <citation type="submission" date="2019-07" db="EMBL/GenBank/DDBJ databases">
        <title>Whole genome shotgun sequence of Cerasibacillus quisquiliarum NBRC 102429.</title>
        <authorList>
            <person name="Hosoyama A."/>
            <person name="Uohara A."/>
            <person name="Ohji S."/>
            <person name="Ichikawa N."/>
        </authorList>
    </citation>
    <scope>NUCLEOTIDE SEQUENCE [LARGE SCALE GENOMIC DNA]</scope>
    <source>
        <strain evidence="4 5">NBRC 102429</strain>
    </source>
</reference>
<dbReference type="AlphaFoldDB" id="A0A511UWS0"/>
<keyword evidence="1 4" id="KW-0489">Methyltransferase</keyword>
<dbReference type="InterPro" id="IPR029063">
    <property type="entry name" value="SAM-dependent_MTases_sf"/>
</dbReference>
<dbReference type="PANTHER" id="PTHR43861">
    <property type="entry name" value="TRANS-ACONITATE 2-METHYLTRANSFERASE-RELATED"/>
    <property type="match status" value="1"/>
</dbReference>
<dbReference type="SUPFAM" id="SSF53335">
    <property type="entry name" value="S-adenosyl-L-methionine-dependent methyltransferases"/>
    <property type="match status" value="1"/>
</dbReference>
<dbReference type="Gene3D" id="3.40.50.150">
    <property type="entry name" value="Vaccinia Virus protein VP39"/>
    <property type="match status" value="1"/>
</dbReference>
<dbReference type="CDD" id="cd02440">
    <property type="entry name" value="AdoMet_MTases"/>
    <property type="match status" value="1"/>
</dbReference>
<evidence type="ECO:0000259" key="3">
    <source>
        <dbReference type="Pfam" id="PF13649"/>
    </source>
</evidence>
<name>A0A511UWS0_9BACI</name>
<comment type="caution">
    <text evidence="4">The sequence shown here is derived from an EMBL/GenBank/DDBJ whole genome shotgun (WGS) entry which is preliminary data.</text>
</comment>
<proteinExistence type="predicted"/>
<dbReference type="Gene3D" id="2.20.25.110">
    <property type="entry name" value="S-adenosyl-L-methionine-dependent methyltransferases"/>
    <property type="match status" value="1"/>
</dbReference>
<evidence type="ECO:0000313" key="5">
    <source>
        <dbReference type="Proteomes" id="UP000321491"/>
    </source>
</evidence>
<feature type="domain" description="Methyltransferase" evidence="3">
    <location>
        <begin position="39"/>
        <end position="134"/>
    </location>
</feature>
<dbReference type="EMBL" id="BJXW01000012">
    <property type="protein sequence ID" value="GEN31039.1"/>
    <property type="molecule type" value="Genomic_DNA"/>
</dbReference>
<dbReference type="InterPro" id="IPR041698">
    <property type="entry name" value="Methyltransf_25"/>
</dbReference>
<keyword evidence="5" id="KW-1185">Reference proteome</keyword>
<dbReference type="Proteomes" id="UP000321491">
    <property type="component" value="Unassembled WGS sequence"/>
</dbReference>
<dbReference type="Pfam" id="PF13649">
    <property type="entry name" value="Methyltransf_25"/>
    <property type="match status" value="1"/>
</dbReference>
<keyword evidence="2 4" id="KW-0808">Transferase</keyword>
<protein>
    <submittedName>
        <fullName evidence="4">Methyltransferase</fullName>
    </submittedName>
</protein>
<dbReference type="PANTHER" id="PTHR43861:SF1">
    <property type="entry name" value="TRANS-ACONITATE 2-METHYLTRANSFERASE"/>
    <property type="match status" value="1"/>
</dbReference>
<accession>A0A511UWS0</accession>
<evidence type="ECO:0000313" key="4">
    <source>
        <dbReference type="EMBL" id="GEN31039.1"/>
    </source>
</evidence>
<gene>
    <name evidence="4" type="ORF">CQU01_12770</name>
</gene>
<evidence type="ECO:0000256" key="1">
    <source>
        <dbReference type="ARBA" id="ARBA00022603"/>
    </source>
</evidence>
<organism evidence="4 5">
    <name type="scientific">Cerasibacillus quisquiliarum</name>
    <dbReference type="NCBI Taxonomy" id="227865"/>
    <lineage>
        <taxon>Bacteria</taxon>
        <taxon>Bacillati</taxon>
        <taxon>Bacillota</taxon>
        <taxon>Bacilli</taxon>
        <taxon>Bacillales</taxon>
        <taxon>Bacillaceae</taxon>
        <taxon>Cerasibacillus</taxon>
    </lineage>
</organism>
<dbReference type="GO" id="GO:0032259">
    <property type="term" value="P:methylation"/>
    <property type="evidence" value="ECO:0007669"/>
    <property type="project" value="UniProtKB-KW"/>
</dbReference>
<evidence type="ECO:0000256" key="2">
    <source>
        <dbReference type="ARBA" id="ARBA00022679"/>
    </source>
</evidence>
<sequence>MIYQNLAYFYDSFMSDAPYDLWVDFTKQITKKVGKVNKIIDLGCGTGEISLRLAREGYQLIGVDLSHDMLAVAQQKASQAQLQIHWVHQDIRALEGFNDIDMIVSYCDVINYLTTAEDVRLVFKHVHKSLRKGGLFIFDIHSLYHVNNNLINHTFAYVDDKMSYIWHCSPGEEKGEMYHDLTFFIQDEDKQYTRYDEMHHQRTLSIEHYQQLLKQTGFKIKNIYSDFSIENKFSEVEAKRIFIIAEKRSD</sequence>
<dbReference type="OrthoDB" id="9811589at2"/>